<evidence type="ECO:0000313" key="1">
    <source>
        <dbReference type="EMBL" id="CAG6641337.1"/>
    </source>
</evidence>
<proteinExistence type="predicted"/>
<accession>A0A8D8R2Q6</accession>
<sequence length="108" mass="13159">MSRFIKNERKIYWVLLWLRVNFLWYKVYTLTAYSNRSYRTIYIIYLTQNKLKYKIVLGILRLSKNSKLHFHIHTYKLNIQINKQNVNHFCSTLFKTTDVILVSPIGRV</sequence>
<dbReference type="AlphaFoldDB" id="A0A8D8R2Q6"/>
<reference evidence="1" key="1">
    <citation type="submission" date="2021-05" db="EMBL/GenBank/DDBJ databases">
        <authorList>
            <person name="Alioto T."/>
            <person name="Alioto T."/>
            <person name="Gomez Garrido J."/>
        </authorList>
    </citation>
    <scope>NUCLEOTIDE SEQUENCE</scope>
</reference>
<dbReference type="EMBL" id="HBUF01116851">
    <property type="protein sequence ID" value="CAG6641337.1"/>
    <property type="molecule type" value="Transcribed_RNA"/>
</dbReference>
<protein>
    <submittedName>
        <fullName evidence="1">Uncharacterized protein</fullName>
    </submittedName>
</protein>
<name>A0A8D8R2Q6_9HEMI</name>
<organism evidence="1">
    <name type="scientific">Cacopsylla melanoneura</name>
    <dbReference type="NCBI Taxonomy" id="428564"/>
    <lineage>
        <taxon>Eukaryota</taxon>
        <taxon>Metazoa</taxon>
        <taxon>Ecdysozoa</taxon>
        <taxon>Arthropoda</taxon>
        <taxon>Hexapoda</taxon>
        <taxon>Insecta</taxon>
        <taxon>Pterygota</taxon>
        <taxon>Neoptera</taxon>
        <taxon>Paraneoptera</taxon>
        <taxon>Hemiptera</taxon>
        <taxon>Sternorrhyncha</taxon>
        <taxon>Psylloidea</taxon>
        <taxon>Psyllidae</taxon>
        <taxon>Psyllinae</taxon>
        <taxon>Cacopsylla</taxon>
    </lineage>
</organism>